<dbReference type="Proteomes" id="UP000232722">
    <property type="component" value="Unassembled WGS sequence"/>
</dbReference>
<accession>A0A2N0NBN8</accession>
<reference evidence="2 3" key="1">
    <citation type="submission" date="2016-04" db="EMBL/GenBank/DDBJ databases">
        <title>Genome analyses suggest a sexual origin of heterokaryosis in a supposedly ancient asexual fungus.</title>
        <authorList>
            <person name="Ropars J."/>
            <person name="Sedzielewska K."/>
            <person name="Noel J."/>
            <person name="Charron P."/>
            <person name="Farinelli L."/>
            <person name="Marton T."/>
            <person name="Kruger M."/>
            <person name="Pelin A."/>
            <person name="Brachmann A."/>
            <person name="Corradi N."/>
        </authorList>
    </citation>
    <scope>NUCLEOTIDE SEQUENCE [LARGE SCALE GENOMIC DNA]</scope>
    <source>
        <strain evidence="2 3">A5</strain>
    </source>
</reference>
<protein>
    <submittedName>
        <fullName evidence="2">Uncharacterized protein</fullName>
    </submittedName>
</protein>
<feature type="region of interest" description="Disordered" evidence="1">
    <location>
        <begin position="1"/>
        <end position="64"/>
    </location>
</feature>
<gene>
    <name evidence="2" type="ORF">RhiirA5_446548</name>
</gene>
<evidence type="ECO:0000256" key="1">
    <source>
        <dbReference type="SAM" id="MobiDB-lite"/>
    </source>
</evidence>
<feature type="non-terminal residue" evidence="2">
    <location>
        <position position="108"/>
    </location>
</feature>
<name>A0A2N0NBN8_9GLOM</name>
<organism evidence="2 3">
    <name type="scientific">Rhizophagus irregularis</name>
    <dbReference type="NCBI Taxonomy" id="588596"/>
    <lineage>
        <taxon>Eukaryota</taxon>
        <taxon>Fungi</taxon>
        <taxon>Fungi incertae sedis</taxon>
        <taxon>Mucoromycota</taxon>
        <taxon>Glomeromycotina</taxon>
        <taxon>Glomeromycetes</taxon>
        <taxon>Glomerales</taxon>
        <taxon>Glomeraceae</taxon>
        <taxon>Rhizophagus</taxon>
    </lineage>
</organism>
<reference evidence="2 3" key="2">
    <citation type="submission" date="2017-09" db="EMBL/GenBank/DDBJ databases">
        <title>Extensive intraspecific genome diversity in a model arbuscular mycorrhizal fungus.</title>
        <authorList>
            <person name="Chen E.C."/>
            <person name="Morin E."/>
            <person name="Beaudet D."/>
            <person name="Noel J."/>
            <person name="Ndikumana S."/>
            <person name="Charron P."/>
            <person name="St-Onge C."/>
            <person name="Giorgi J."/>
            <person name="Grigoriev I.V."/>
            <person name="Roux C."/>
            <person name="Martin F.M."/>
            <person name="Corradi N."/>
        </authorList>
    </citation>
    <scope>NUCLEOTIDE SEQUENCE [LARGE SCALE GENOMIC DNA]</scope>
    <source>
        <strain evidence="2 3">A5</strain>
    </source>
</reference>
<comment type="caution">
    <text evidence="2">The sequence shown here is derived from an EMBL/GenBank/DDBJ whole genome shotgun (WGS) entry which is preliminary data.</text>
</comment>
<dbReference type="AlphaFoldDB" id="A0A2N0NBN8"/>
<feature type="compositionally biased region" description="Polar residues" evidence="1">
    <location>
        <begin position="10"/>
        <end position="37"/>
    </location>
</feature>
<evidence type="ECO:0000313" key="2">
    <source>
        <dbReference type="EMBL" id="PKB91997.1"/>
    </source>
</evidence>
<proteinExistence type="predicted"/>
<dbReference type="EMBL" id="LLXJ01012818">
    <property type="protein sequence ID" value="PKB91997.1"/>
    <property type="molecule type" value="Genomic_DNA"/>
</dbReference>
<evidence type="ECO:0000313" key="3">
    <source>
        <dbReference type="Proteomes" id="UP000232722"/>
    </source>
</evidence>
<sequence>MHDQEKTNKRTLQNPNHNNHFSNFQRRPQATPQTNLYNWDVQPTAHINRPSPIPKGKQPEYSKASNDELIKKITHLETIIKDLSSEVGALNIKQKEHTKNITLLQEQE</sequence>